<protein>
    <recommendedName>
        <fullName evidence="2">Granulins domain-containing protein</fullName>
    </recommendedName>
</protein>
<reference evidence="3" key="2">
    <citation type="submission" date="2025-08" db="UniProtKB">
        <authorList>
            <consortium name="Ensembl"/>
        </authorList>
    </citation>
    <scope>IDENTIFICATION</scope>
</reference>
<sequence length="84" mass="9322">HLHFVCPDKESECPDGTTCCQLPDSSWACCPLAKVMHTSNHRLHTNAKHFTPRNILHVPSVSSTKHEAVCGKKKHPLLDSGHQC</sequence>
<evidence type="ECO:0000256" key="1">
    <source>
        <dbReference type="ARBA" id="ARBA00023157"/>
    </source>
</evidence>
<name>A0A665VJN4_ECHNA</name>
<dbReference type="SMART" id="SM00277">
    <property type="entry name" value="GRAN"/>
    <property type="match status" value="1"/>
</dbReference>
<evidence type="ECO:0000313" key="4">
    <source>
        <dbReference type="Proteomes" id="UP000472264"/>
    </source>
</evidence>
<dbReference type="Proteomes" id="UP000472264">
    <property type="component" value="Chromosome 19"/>
</dbReference>
<dbReference type="SUPFAM" id="SSF57277">
    <property type="entry name" value="Granulin repeat"/>
    <property type="match status" value="1"/>
</dbReference>
<proteinExistence type="predicted"/>
<keyword evidence="1" id="KW-1015">Disulfide bond</keyword>
<evidence type="ECO:0000313" key="3">
    <source>
        <dbReference type="Ensembl" id="ENSENLP00000031934.1"/>
    </source>
</evidence>
<dbReference type="InParanoid" id="A0A665VJN4"/>
<evidence type="ECO:0000259" key="2">
    <source>
        <dbReference type="SMART" id="SM00277"/>
    </source>
</evidence>
<dbReference type="InterPro" id="IPR000118">
    <property type="entry name" value="Granulin"/>
</dbReference>
<feature type="domain" description="Granulins" evidence="2">
    <location>
        <begin position="6"/>
        <end position="52"/>
    </location>
</feature>
<keyword evidence="4" id="KW-1185">Reference proteome</keyword>
<organism evidence="3 4">
    <name type="scientific">Echeneis naucrates</name>
    <name type="common">Live sharksucker</name>
    <dbReference type="NCBI Taxonomy" id="173247"/>
    <lineage>
        <taxon>Eukaryota</taxon>
        <taxon>Metazoa</taxon>
        <taxon>Chordata</taxon>
        <taxon>Craniata</taxon>
        <taxon>Vertebrata</taxon>
        <taxon>Euteleostomi</taxon>
        <taxon>Actinopterygii</taxon>
        <taxon>Neopterygii</taxon>
        <taxon>Teleostei</taxon>
        <taxon>Neoteleostei</taxon>
        <taxon>Acanthomorphata</taxon>
        <taxon>Carangaria</taxon>
        <taxon>Carangiformes</taxon>
        <taxon>Echeneidae</taxon>
        <taxon>Echeneis</taxon>
    </lineage>
</organism>
<dbReference type="InterPro" id="IPR037277">
    <property type="entry name" value="Granulin_sf"/>
</dbReference>
<reference evidence="3" key="3">
    <citation type="submission" date="2025-09" db="UniProtKB">
        <authorList>
            <consortium name="Ensembl"/>
        </authorList>
    </citation>
    <scope>IDENTIFICATION</scope>
</reference>
<dbReference type="AlphaFoldDB" id="A0A665VJN4"/>
<dbReference type="Gene3D" id="2.10.25.160">
    <property type="entry name" value="Granulin"/>
    <property type="match status" value="1"/>
</dbReference>
<dbReference type="Ensembl" id="ENSENLT00000032849.1">
    <property type="protein sequence ID" value="ENSENLP00000031934.1"/>
    <property type="gene ID" value="ENSENLG00000014106.1"/>
</dbReference>
<reference evidence="3" key="1">
    <citation type="submission" date="2021-04" db="EMBL/GenBank/DDBJ databases">
        <authorList>
            <consortium name="Wellcome Sanger Institute Data Sharing"/>
        </authorList>
    </citation>
    <scope>NUCLEOTIDE SEQUENCE [LARGE SCALE GENOMIC DNA]</scope>
</reference>
<accession>A0A665VJN4</accession>